<dbReference type="InterPro" id="IPR040194">
    <property type="entry name" value="Cwf19-like"/>
</dbReference>
<dbReference type="STRING" id="431595.K3X1K7"/>
<name>K3X1K7_GLOUD</name>
<evidence type="ECO:0000313" key="5">
    <source>
        <dbReference type="Proteomes" id="UP000019132"/>
    </source>
</evidence>
<dbReference type="Pfam" id="PF04677">
    <property type="entry name" value="CwfJ_C_1"/>
    <property type="match status" value="1"/>
</dbReference>
<dbReference type="VEuPathDB" id="FungiDB:PYU1_G011082"/>
<dbReference type="PANTHER" id="PTHR12072">
    <property type="entry name" value="CWF19, CELL CYCLE CONTROL PROTEIN"/>
    <property type="match status" value="1"/>
</dbReference>
<dbReference type="InParanoid" id="K3X1K7"/>
<dbReference type="Proteomes" id="UP000019132">
    <property type="component" value="Unassembled WGS sequence"/>
</dbReference>
<evidence type="ECO:0000313" key="4">
    <source>
        <dbReference type="EnsemblProtists" id="PYU1_T011106"/>
    </source>
</evidence>
<feature type="region of interest" description="Disordered" evidence="1">
    <location>
        <begin position="263"/>
        <end position="311"/>
    </location>
</feature>
<reference evidence="4" key="3">
    <citation type="submission" date="2015-02" db="UniProtKB">
        <authorList>
            <consortium name="EnsemblProtists"/>
        </authorList>
    </citation>
    <scope>IDENTIFICATION</scope>
    <source>
        <strain evidence="4">DAOM BR144</strain>
    </source>
</reference>
<evidence type="ECO:0000256" key="1">
    <source>
        <dbReference type="SAM" id="MobiDB-lite"/>
    </source>
</evidence>
<dbReference type="GO" id="GO:0000398">
    <property type="term" value="P:mRNA splicing, via spliceosome"/>
    <property type="evidence" value="ECO:0007669"/>
    <property type="project" value="TreeGrafter"/>
</dbReference>
<accession>K3X1K7</accession>
<dbReference type="InterPro" id="IPR006767">
    <property type="entry name" value="Cwf19-like_C_dom-2"/>
</dbReference>
<dbReference type="SUPFAM" id="SSF54197">
    <property type="entry name" value="HIT-like"/>
    <property type="match status" value="1"/>
</dbReference>
<evidence type="ECO:0008006" key="6">
    <source>
        <dbReference type="Google" id="ProtNLM"/>
    </source>
</evidence>
<dbReference type="Pfam" id="PF04676">
    <property type="entry name" value="CwfJ_C_2"/>
    <property type="match status" value="1"/>
</dbReference>
<protein>
    <recommendedName>
        <fullName evidence="6">Cwf19-like C-terminal domain-containing protein</fullName>
    </recommendedName>
</protein>
<proteinExistence type="predicted"/>
<feature type="domain" description="Cwf19-like protein C-terminal" evidence="2">
    <location>
        <begin position="497"/>
        <end position="573"/>
    </location>
</feature>
<keyword evidence="5" id="KW-1185">Reference proteome</keyword>
<dbReference type="EMBL" id="GL376606">
    <property type="status" value="NOT_ANNOTATED_CDS"/>
    <property type="molecule type" value="Genomic_DNA"/>
</dbReference>
<dbReference type="Gene3D" id="3.30.428.10">
    <property type="entry name" value="HIT-like"/>
    <property type="match status" value="1"/>
</dbReference>
<reference evidence="5" key="1">
    <citation type="journal article" date="2010" name="Genome Biol.">
        <title>Genome sequence of the necrotrophic plant pathogen Pythium ultimum reveals original pathogenicity mechanisms and effector repertoire.</title>
        <authorList>
            <person name="Levesque C.A."/>
            <person name="Brouwer H."/>
            <person name="Cano L."/>
            <person name="Hamilton J.P."/>
            <person name="Holt C."/>
            <person name="Huitema E."/>
            <person name="Raffaele S."/>
            <person name="Robideau G.P."/>
            <person name="Thines M."/>
            <person name="Win J."/>
            <person name="Zerillo M.M."/>
            <person name="Beakes G.W."/>
            <person name="Boore J.L."/>
            <person name="Busam D."/>
            <person name="Dumas B."/>
            <person name="Ferriera S."/>
            <person name="Fuerstenberg S.I."/>
            <person name="Gachon C.M."/>
            <person name="Gaulin E."/>
            <person name="Govers F."/>
            <person name="Grenville-Briggs L."/>
            <person name="Horner N."/>
            <person name="Hostetler J."/>
            <person name="Jiang R.H."/>
            <person name="Johnson J."/>
            <person name="Krajaejun T."/>
            <person name="Lin H."/>
            <person name="Meijer H.J."/>
            <person name="Moore B."/>
            <person name="Morris P."/>
            <person name="Phuntmart V."/>
            <person name="Puiu D."/>
            <person name="Shetty J."/>
            <person name="Stajich J.E."/>
            <person name="Tripathy S."/>
            <person name="Wawra S."/>
            <person name="van West P."/>
            <person name="Whitty B.R."/>
            <person name="Coutinho P.M."/>
            <person name="Henrissat B."/>
            <person name="Martin F."/>
            <person name="Thomas P.D."/>
            <person name="Tyler B.M."/>
            <person name="De Vries R.P."/>
            <person name="Kamoun S."/>
            <person name="Yandell M."/>
            <person name="Tisserat N."/>
            <person name="Buell C.R."/>
        </authorList>
    </citation>
    <scope>NUCLEOTIDE SEQUENCE</scope>
    <source>
        <strain evidence="5">DAOM:BR144</strain>
    </source>
</reference>
<dbReference type="HOGENOM" id="CLU_019955_2_0_1"/>
<dbReference type="OMA" id="IVPITHY"/>
<dbReference type="EnsemblProtists" id="PYU1_T011106">
    <property type="protein sequence ID" value="PYU1_T011106"/>
    <property type="gene ID" value="PYU1_G011082"/>
</dbReference>
<evidence type="ECO:0000259" key="2">
    <source>
        <dbReference type="Pfam" id="PF04676"/>
    </source>
</evidence>
<dbReference type="GO" id="GO:0071014">
    <property type="term" value="C:post-mRNA release spliceosomal complex"/>
    <property type="evidence" value="ECO:0007669"/>
    <property type="project" value="TreeGrafter"/>
</dbReference>
<sequence length="579" mass="64206">MVKILLCGQVNAQWDLVFERVKKLNAAAKGAPFEALLCVGRALPIPAAYVDGSKSVPIPTYFVTAFEDENALESDATQAALYAKVSQPQADTNGPVEVGKNLFFLGKQGVTTIEGLKVAFLSGTAAKDENAVSSLPLHYSMAMVGELIASIEKQGAHDIDFLLTAEYAVNFQKLLPEQQVPPELQTVEASPHLQKLLQVVHPKYHITSASATNGVFYQRLPYVSEHASSGRKSVTRLIGLCGVSTSKNKAHKYLHALQVTPSASGEGTVDIPAGTTQNPYAQAPPSPDRRYREEPNAKRQRVDGPKAGNGGLSEEQIAQLTAQSAQGAQFFYDQKLAARGQRQAALRQERENRRGPPVPERTECWFCLATPSVERHLIVSIGQEAYLAMPKGAINPDHLLIVPIAHEASSMKLRADTWKEVERFKSALREFFASQDKDMIVFDRNIQTIGATHCHLQVIGIPRAKAAIARRVFEGEGEKYNVRFEVLEKDADLQQTTDGKPFFYAEVPGEEGNVVRLLNFVEGKHYMQFGRHAAACVLEMPRRANWKYCVVPKPEEEQMTKQFKEQWKQFDFTLEDDDE</sequence>
<organism evidence="4 5">
    <name type="scientific">Globisporangium ultimum (strain ATCC 200006 / CBS 805.95 / DAOM BR144)</name>
    <name type="common">Pythium ultimum</name>
    <dbReference type="NCBI Taxonomy" id="431595"/>
    <lineage>
        <taxon>Eukaryota</taxon>
        <taxon>Sar</taxon>
        <taxon>Stramenopiles</taxon>
        <taxon>Oomycota</taxon>
        <taxon>Peronosporomycetes</taxon>
        <taxon>Pythiales</taxon>
        <taxon>Pythiaceae</taxon>
        <taxon>Globisporangium</taxon>
    </lineage>
</organism>
<dbReference type="InterPro" id="IPR006768">
    <property type="entry name" value="Cwf19-like_C_dom-1"/>
</dbReference>
<dbReference type="PANTHER" id="PTHR12072:SF4">
    <property type="entry name" value="CWF19-LIKE PROTEIN 1"/>
    <property type="match status" value="1"/>
</dbReference>
<dbReference type="GO" id="GO:0061632">
    <property type="term" value="F:RNA lariat debranching enzyme activator activity"/>
    <property type="evidence" value="ECO:0007669"/>
    <property type="project" value="TreeGrafter"/>
</dbReference>
<dbReference type="eggNOG" id="KOG2476">
    <property type="taxonomic scope" value="Eukaryota"/>
</dbReference>
<feature type="domain" description="Cwf19-like C-terminal" evidence="3">
    <location>
        <begin position="362"/>
        <end position="473"/>
    </location>
</feature>
<feature type="compositionally biased region" description="Basic and acidic residues" evidence="1">
    <location>
        <begin position="287"/>
        <end position="304"/>
    </location>
</feature>
<reference evidence="5" key="2">
    <citation type="submission" date="2010-04" db="EMBL/GenBank/DDBJ databases">
        <authorList>
            <person name="Buell R."/>
            <person name="Hamilton J."/>
            <person name="Hostetler J."/>
        </authorList>
    </citation>
    <scope>NUCLEOTIDE SEQUENCE [LARGE SCALE GENOMIC DNA]</scope>
    <source>
        <strain evidence="5">DAOM:BR144</strain>
    </source>
</reference>
<dbReference type="InterPro" id="IPR036265">
    <property type="entry name" value="HIT-like_sf"/>
</dbReference>
<dbReference type="AlphaFoldDB" id="K3X1K7"/>
<evidence type="ECO:0000259" key="3">
    <source>
        <dbReference type="Pfam" id="PF04677"/>
    </source>
</evidence>